<dbReference type="AlphaFoldDB" id="A0A507DUM1"/>
<keyword evidence="2" id="KW-1185">Reference proteome</keyword>
<organism evidence="1 2">
    <name type="scientific">Synchytrium endobioticum</name>
    <dbReference type="NCBI Taxonomy" id="286115"/>
    <lineage>
        <taxon>Eukaryota</taxon>
        <taxon>Fungi</taxon>
        <taxon>Fungi incertae sedis</taxon>
        <taxon>Chytridiomycota</taxon>
        <taxon>Chytridiomycota incertae sedis</taxon>
        <taxon>Chytridiomycetes</taxon>
        <taxon>Synchytriales</taxon>
        <taxon>Synchytriaceae</taxon>
        <taxon>Synchytrium</taxon>
    </lineage>
</organism>
<evidence type="ECO:0008006" key="3">
    <source>
        <dbReference type="Google" id="ProtNLM"/>
    </source>
</evidence>
<protein>
    <recommendedName>
        <fullName evidence="3">AB hydrolase-1 domain-containing protein</fullName>
    </recommendedName>
</protein>
<dbReference type="InterPro" id="IPR029058">
    <property type="entry name" value="AB_hydrolase_fold"/>
</dbReference>
<dbReference type="EMBL" id="QEAN01000001">
    <property type="protein sequence ID" value="TPX54982.1"/>
    <property type="molecule type" value="Genomic_DNA"/>
</dbReference>
<evidence type="ECO:0000313" key="1">
    <source>
        <dbReference type="EMBL" id="TPX54982.1"/>
    </source>
</evidence>
<reference evidence="1 2" key="1">
    <citation type="journal article" date="2019" name="Sci. Rep.">
        <title>Comparative genomics of chytrid fungi reveal insights into the obligate biotrophic and pathogenic lifestyle of Synchytrium endobioticum.</title>
        <authorList>
            <person name="van de Vossenberg B.T.L.H."/>
            <person name="Warris S."/>
            <person name="Nguyen H.D.T."/>
            <person name="van Gent-Pelzer M.P.E."/>
            <person name="Joly D.L."/>
            <person name="van de Geest H.C."/>
            <person name="Bonants P.J.M."/>
            <person name="Smith D.S."/>
            <person name="Levesque C.A."/>
            <person name="van der Lee T.A.J."/>
        </authorList>
    </citation>
    <scope>NUCLEOTIDE SEQUENCE [LARGE SCALE GENOMIC DNA]</scope>
    <source>
        <strain evidence="1 2">MB42</strain>
    </source>
</reference>
<proteinExistence type="predicted"/>
<accession>A0A507DUM1</accession>
<dbReference type="SUPFAM" id="SSF53474">
    <property type="entry name" value="alpha/beta-Hydrolases"/>
    <property type="match status" value="1"/>
</dbReference>
<dbReference type="Gene3D" id="3.40.50.1820">
    <property type="entry name" value="alpha/beta hydrolase"/>
    <property type="match status" value="1"/>
</dbReference>
<gene>
    <name evidence="1" type="ORF">SeMB42_g00058</name>
</gene>
<dbReference type="VEuPathDB" id="FungiDB:SeMB42_g00058"/>
<sequence length="67" mass="7582">MEVVRRQHIFTDQTISAYEHLHDAKQLAELGYQCCIFDNRGVGESSQPTKPLYTPFATPPLYLGARA</sequence>
<dbReference type="Proteomes" id="UP000317494">
    <property type="component" value="Unassembled WGS sequence"/>
</dbReference>
<comment type="caution">
    <text evidence="1">The sequence shown here is derived from an EMBL/GenBank/DDBJ whole genome shotgun (WGS) entry which is preliminary data.</text>
</comment>
<name>A0A507DUM1_9FUNG</name>
<evidence type="ECO:0000313" key="2">
    <source>
        <dbReference type="Proteomes" id="UP000317494"/>
    </source>
</evidence>